<organism evidence="2 3">
    <name type="scientific">Rubrivivax albus</name>
    <dbReference type="NCBI Taxonomy" id="2499835"/>
    <lineage>
        <taxon>Bacteria</taxon>
        <taxon>Pseudomonadati</taxon>
        <taxon>Pseudomonadota</taxon>
        <taxon>Betaproteobacteria</taxon>
        <taxon>Burkholderiales</taxon>
        <taxon>Sphaerotilaceae</taxon>
        <taxon>Rubrivivax</taxon>
    </lineage>
</organism>
<dbReference type="EMBL" id="SACT01000003">
    <property type="protein sequence ID" value="RVT51663.1"/>
    <property type="molecule type" value="Genomic_DNA"/>
</dbReference>
<proteinExistence type="predicted"/>
<feature type="region of interest" description="Disordered" evidence="1">
    <location>
        <begin position="59"/>
        <end position="80"/>
    </location>
</feature>
<dbReference type="RefSeq" id="WP_128198664.1">
    <property type="nucleotide sequence ID" value="NZ_SACT01000003.1"/>
</dbReference>
<comment type="caution">
    <text evidence="2">The sequence shown here is derived from an EMBL/GenBank/DDBJ whole genome shotgun (WGS) entry which is preliminary data.</text>
</comment>
<feature type="compositionally biased region" description="Low complexity" evidence="1">
    <location>
        <begin position="66"/>
        <end position="80"/>
    </location>
</feature>
<evidence type="ECO:0000256" key="1">
    <source>
        <dbReference type="SAM" id="MobiDB-lite"/>
    </source>
</evidence>
<evidence type="ECO:0000313" key="2">
    <source>
        <dbReference type="EMBL" id="RVT51663.1"/>
    </source>
</evidence>
<evidence type="ECO:0000313" key="3">
    <source>
        <dbReference type="Proteomes" id="UP000288178"/>
    </source>
</evidence>
<reference evidence="2 3" key="1">
    <citation type="submission" date="2019-01" db="EMBL/GenBank/DDBJ databases">
        <authorList>
            <person name="Chen W.-M."/>
        </authorList>
    </citation>
    <scope>NUCLEOTIDE SEQUENCE [LARGE SCALE GENOMIC DNA]</scope>
    <source>
        <strain evidence="2 3">ICH-3</strain>
    </source>
</reference>
<gene>
    <name evidence="2" type="ORF">ENE75_12680</name>
</gene>
<dbReference type="AlphaFoldDB" id="A0A3S2TMC3"/>
<sequence length="80" mass="8522">MHEPLNTLELHRLHDEAHARAEALRRAARDDVWRGADALLCNARSRALRAADRLAHRIGRHGRPGGAASATAGCPAASAG</sequence>
<keyword evidence="3" id="KW-1185">Reference proteome</keyword>
<name>A0A3S2TMC3_9BURK</name>
<dbReference type="Proteomes" id="UP000288178">
    <property type="component" value="Unassembled WGS sequence"/>
</dbReference>
<protein>
    <submittedName>
        <fullName evidence="2">Uncharacterized protein</fullName>
    </submittedName>
</protein>
<accession>A0A3S2TMC3</accession>